<dbReference type="FunCoup" id="A0A1Y1YJZ1">
    <property type="interactions" value="960"/>
</dbReference>
<evidence type="ECO:0000259" key="11">
    <source>
        <dbReference type="PROSITE" id="PS50102"/>
    </source>
</evidence>
<dbReference type="EMBL" id="MCFE01000115">
    <property type="protein sequence ID" value="ORX98319.1"/>
    <property type="molecule type" value="Genomic_DNA"/>
</dbReference>
<dbReference type="PANTHER" id="PTHR10501">
    <property type="entry name" value="U1 SMALL NUCLEAR RIBONUCLEOPROTEIN A/U2 SMALL NUCLEAR RIBONUCLEOPROTEIN B"/>
    <property type="match status" value="1"/>
</dbReference>
<keyword evidence="6 10" id="KW-0694">RNA-binding</keyword>
<dbReference type="CDD" id="cd12247">
    <property type="entry name" value="RRM2_U1A_like"/>
    <property type="match status" value="1"/>
</dbReference>
<reference evidence="12 13" key="1">
    <citation type="submission" date="2016-07" db="EMBL/GenBank/DDBJ databases">
        <title>Pervasive Adenine N6-methylation of Active Genes in Fungi.</title>
        <authorList>
            <consortium name="DOE Joint Genome Institute"/>
            <person name="Mondo S.J."/>
            <person name="Dannebaum R.O."/>
            <person name="Kuo R.C."/>
            <person name="Labutti K."/>
            <person name="Haridas S."/>
            <person name="Kuo A."/>
            <person name="Salamov A."/>
            <person name="Ahrendt S.R."/>
            <person name="Lipzen A."/>
            <person name="Sullivan W."/>
            <person name="Andreopoulos W.B."/>
            <person name="Clum A."/>
            <person name="Lindquist E."/>
            <person name="Daum C."/>
            <person name="Ramamoorthy G.K."/>
            <person name="Gryganskyi A."/>
            <person name="Culley D."/>
            <person name="Magnuson J.K."/>
            <person name="James T.Y."/>
            <person name="O'Malley M.A."/>
            <person name="Stajich J.E."/>
            <person name="Spatafora J.W."/>
            <person name="Visel A."/>
            <person name="Grigoriev I.V."/>
        </authorList>
    </citation>
    <scope>NUCLEOTIDE SEQUENCE [LARGE SCALE GENOMIC DNA]</scope>
    <source>
        <strain evidence="12 13">CBS 931.73</strain>
    </source>
</reference>
<organism evidence="12 13">
    <name type="scientific">Basidiobolus meristosporus CBS 931.73</name>
    <dbReference type="NCBI Taxonomy" id="1314790"/>
    <lineage>
        <taxon>Eukaryota</taxon>
        <taxon>Fungi</taxon>
        <taxon>Fungi incertae sedis</taxon>
        <taxon>Zoopagomycota</taxon>
        <taxon>Entomophthoromycotina</taxon>
        <taxon>Basidiobolomycetes</taxon>
        <taxon>Basidiobolales</taxon>
        <taxon>Basidiobolaceae</taxon>
        <taxon>Basidiobolus</taxon>
    </lineage>
</organism>
<dbReference type="GO" id="GO:0008380">
    <property type="term" value="P:RNA splicing"/>
    <property type="evidence" value="ECO:0007669"/>
    <property type="project" value="UniProtKB-KW"/>
</dbReference>
<keyword evidence="7" id="KW-0508">mRNA splicing</keyword>
<dbReference type="Proteomes" id="UP000193498">
    <property type="component" value="Unassembled WGS sequence"/>
</dbReference>
<keyword evidence="13" id="KW-1185">Reference proteome</keyword>
<dbReference type="Pfam" id="PF00076">
    <property type="entry name" value="RRM_1"/>
    <property type="match status" value="2"/>
</dbReference>
<comment type="caution">
    <text evidence="12">The sequence shown here is derived from an EMBL/GenBank/DDBJ whole genome shotgun (WGS) entry which is preliminary data.</text>
</comment>
<dbReference type="GO" id="GO:0030532">
    <property type="term" value="C:small nuclear ribonucleoprotein complex"/>
    <property type="evidence" value="ECO:0007669"/>
    <property type="project" value="UniProtKB-ARBA"/>
</dbReference>
<evidence type="ECO:0000256" key="6">
    <source>
        <dbReference type="ARBA" id="ARBA00022884"/>
    </source>
</evidence>
<keyword evidence="3" id="KW-0507">mRNA processing</keyword>
<keyword evidence="5" id="KW-0677">Repeat</keyword>
<dbReference type="InParanoid" id="A0A1Y1YJZ1"/>
<feature type="domain" description="RRM" evidence="11">
    <location>
        <begin position="27"/>
        <end position="106"/>
    </location>
</feature>
<name>A0A1Y1YJZ1_9FUNG</name>
<keyword evidence="9" id="KW-0687">Ribonucleoprotein</keyword>
<comment type="subcellular location">
    <subcellularLocation>
        <location evidence="1">Nucleus</location>
    </subcellularLocation>
</comment>
<dbReference type="GO" id="GO:0005681">
    <property type="term" value="C:spliceosomal complex"/>
    <property type="evidence" value="ECO:0007669"/>
    <property type="project" value="UniProtKB-KW"/>
</dbReference>
<dbReference type="SMART" id="SM00360">
    <property type="entry name" value="RRM"/>
    <property type="match status" value="2"/>
</dbReference>
<gene>
    <name evidence="12" type="ORF">K493DRAFT_214390</name>
</gene>
<evidence type="ECO:0000256" key="1">
    <source>
        <dbReference type="ARBA" id="ARBA00004123"/>
    </source>
</evidence>
<evidence type="ECO:0000256" key="10">
    <source>
        <dbReference type="PROSITE-ProRule" id="PRU00176"/>
    </source>
</evidence>
<evidence type="ECO:0000256" key="8">
    <source>
        <dbReference type="ARBA" id="ARBA00023242"/>
    </source>
</evidence>
<dbReference type="GO" id="GO:0006397">
    <property type="term" value="P:mRNA processing"/>
    <property type="evidence" value="ECO:0007669"/>
    <property type="project" value="UniProtKB-KW"/>
</dbReference>
<accession>A0A1Y1YJZ1</accession>
<dbReference type="Gene3D" id="3.30.70.330">
    <property type="match status" value="2"/>
</dbReference>
<dbReference type="FunFam" id="3.30.70.330:FF:000029">
    <property type="entry name" value="U2 small nuclear ribonucleoprotein B"/>
    <property type="match status" value="1"/>
</dbReference>
<dbReference type="GO" id="GO:0003723">
    <property type="term" value="F:RNA binding"/>
    <property type="evidence" value="ECO:0007669"/>
    <property type="project" value="UniProtKB-UniRule"/>
</dbReference>
<dbReference type="InterPro" id="IPR000504">
    <property type="entry name" value="RRM_dom"/>
</dbReference>
<proteinExistence type="inferred from homology"/>
<evidence type="ECO:0000256" key="3">
    <source>
        <dbReference type="ARBA" id="ARBA00022664"/>
    </source>
</evidence>
<dbReference type="InterPro" id="IPR012677">
    <property type="entry name" value="Nucleotide-bd_a/b_plait_sf"/>
</dbReference>
<dbReference type="InterPro" id="IPR035979">
    <property type="entry name" value="RBD_domain_sf"/>
</dbReference>
<protein>
    <submittedName>
        <fullName evidence="12">RNA-binding domain-containing protein</fullName>
    </submittedName>
</protein>
<evidence type="ECO:0000256" key="4">
    <source>
        <dbReference type="ARBA" id="ARBA00022728"/>
    </source>
</evidence>
<evidence type="ECO:0000256" key="7">
    <source>
        <dbReference type="ARBA" id="ARBA00023187"/>
    </source>
</evidence>
<evidence type="ECO:0000313" key="12">
    <source>
        <dbReference type="EMBL" id="ORX98319.1"/>
    </source>
</evidence>
<keyword evidence="8" id="KW-0539">Nucleus</keyword>
<dbReference type="AlphaFoldDB" id="A0A1Y1YJZ1"/>
<comment type="similarity">
    <text evidence="2">Belongs to the RRM U1 A/B'' family.</text>
</comment>
<dbReference type="OrthoDB" id="266020at2759"/>
<dbReference type="PROSITE" id="PS50102">
    <property type="entry name" value="RRM"/>
    <property type="match status" value="2"/>
</dbReference>
<evidence type="ECO:0000256" key="5">
    <source>
        <dbReference type="ARBA" id="ARBA00022737"/>
    </source>
</evidence>
<dbReference type="SUPFAM" id="SSF54928">
    <property type="entry name" value="RNA-binding domain, RBD"/>
    <property type="match status" value="2"/>
</dbReference>
<evidence type="ECO:0000313" key="13">
    <source>
        <dbReference type="Proteomes" id="UP000193498"/>
    </source>
</evidence>
<keyword evidence="4" id="KW-0747">Spliceosome</keyword>
<dbReference type="FunFam" id="3.30.70.330:FF:000039">
    <property type="entry name" value="U1 small nuclear ribonucleoprotein A"/>
    <property type="match status" value="1"/>
</dbReference>
<dbReference type="STRING" id="1314790.A0A1Y1YJZ1"/>
<feature type="domain" description="RRM" evidence="11">
    <location>
        <begin position="171"/>
        <end position="245"/>
    </location>
</feature>
<sequence length="245" mass="27965">MAPIVPPVIPVITAPTPKDPAPETPSNTLYIRNIDEKVKIPKLKKELSSIFQKYGKIVEIVAHANLRMRGQAFIVYDEEESATKALEEAQHFVHRNRQLLLQYSKGKSDAIVKREGEDQFEEHKKRRLEEKGNLFWYRLPVLNNKKRGPISAKPQPKSNGSSKDPMFHLNKILFIQNIPAGITEAMLTGIFQTYMGFKEVRLVPGKLDIAFVEYDNEHQAAVAKEALKEYEIQPGHKVHITFAKK</sequence>
<evidence type="ECO:0000256" key="2">
    <source>
        <dbReference type="ARBA" id="ARBA00007243"/>
    </source>
</evidence>
<evidence type="ECO:0000256" key="9">
    <source>
        <dbReference type="ARBA" id="ARBA00023274"/>
    </source>
</evidence>